<sequence>MDFWAKMGSVPLTEPCEPCAPADTNAARWLSPTATIFLLTTVIDVRMTNTQKHPPALRLTVLSQPVAPAKQHKWLHMAENQKSSMVQKLKEVEPPAEGQSSNAQAVQAVEAWKHSDFLCHNYVLNGLIDPLYNVYCKTTTAKELWESLKHKYKTEDAGIKKIRW</sequence>
<evidence type="ECO:0000313" key="2">
    <source>
        <dbReference type="Proteomes" id="UP001151760"/>
    </source>
</evidence>
<organism evidence="1 2">
    <name type="scientific">Tanacetum coccineum</name>
    <dbReference type="NCBI Taxonomy" id="301880"/>
    <lineage>
        <taxon>Eukaryota</taxon>
        <taxon>Viridiplantae</taxon>
        <taxon>Streptophyta</taxon>
        <taxon>Embryophyta</taxon>
        <taxon>Tracheophyta</taxon>
        <taxon>Spermatophyta</taxon>
        <taxon>Magnoliopsida</taxon>
        <taxon>eudicotyledons</taxon>
        <taxon>Gunneridae</taxon>
        <taxon>Pentapetalae</taxon>
        <taxon>asterids</taxon>
        <taxon>campanulids</taxon>
        <taxon>Asterales</taxon>
        <taxon>Asteraceae</taxon>
        <taxon>Asteroideae</taxon>
        <taxon>Anthemideae</taxon>
        <taxon>Anthemidinae</taxon>
        <taxon>Tanacetum</taxon>
    </lineage>
</organism>
<evidence type="ECO:0000313" key="1">
    <source>
        <dbReference type="EMBL" id="GJT04734.1"/>
    </source>
</evidence>
<dbReference type="Proteomes" id="UP001151760">
    <property type="component" value="Unassembled WGS sequence"/>
</dbReference>
<dbReference type="Pfam" id="PF14223">
    <property type="entry name" value="Retrotran_gag_2"/>
    <property type="match status" value="1"/>
</dbReference>
<proteinExistence type="predicted"/>
<name>A0ABQ5AV01_9ASTR</name>
<dbReference type="PANTHER" id="PTHR47592:SF27">
    <property type="entry name" value="OS08G0421700 PROTEIN"/>
    <property type="match status" value="1"/>
</dbReference>
<protein>
    <submittedName>
        <fullName evidence="1">Uncharacterized protein</fullName>
    </submittedName>
</protein>
<reference evidence="1" key="1">
    <citation type="journal article" date="2022" name="Int. J. Mol. Sci.">
        <title>Draft Genome of Tanacetum Coccineum: Genomic Comparison of Closely Related Tanacetum-Family Plants.</title>
        <authorList>
            <person name="Yamashiro T."/>
            <person name="Shiraishi A."/>
            <person name="Nakayama K."/>
            <person name="Satake H."/>
        </authorList>
    </citation>
    <scope>NUCLEOTIDE SEQUENCE</scope>
</reference>
<dbReference type="PANTHER" id="PTHR47592">
    <property type="entry name" value="PBF68 PROTEIN"/>
    <property type="match status" value="1"/>
</dbReference>
<dbReference type="EMBL" id="BQNB010012531">
    <property type="protein sequence ID" value="GJT04734.1"/>
    <property type="molecule type" value="Genomic_DNA"/>
</dbReference>
<accession>A0ABQ5AV01</accession>
<gene>
    <name evidence="1" type="ORF">Tco_0839196</name>
</gene>
<comment type="caution">
    <text evidence="1">The sequence shown here is derived from an EMBL/GenBank/DDBJ whole genome shotgun (WGS) entry which is preliminary data.</text>
</comment>
<keyword evidence="2" id="KW-1185">Reference proteome</keyword>
<reference evidence="1" key="2">
    <citation type="submission" date="2022-01" db="EMBL/GenBank/DDBJ databases">
        <authorList>
            <person name="Yamashiro T."/>
            <person name="Shiraishi A."/>
            <person name="Satake H."/>
            <person name="Nakayama K."/>
        </authorList>
    </citation>
    <scope>NUCLEOTIDE SEQUENCE</scope>
</reference>